<feature type="domain" description="Ricin B lectin" evidence="24">
    <location>
        <begin position="488"/>
        <end position="610"/>
    </location>
</feature>
<dbReference type="Pfam" id="PF00652">
    <property type="entry name" value="Ricin_B_lectin"/>
    <property type="match status" value="1"/>
</dbReference>
<dbReference type="GO" id="GO:0006493">
    <property type="term" value="P:protein O-linked glycosylation"/>
    <property type="evidence" value="ECO:0007669"/>
    <property type="project" value="TreeGrafter"/>
</dbReference>
<dbReference type="PANTHER" id="PTHR11675">
    <property type="entry name" value="N-ACETYLGALACTOSAMINYLTRANSFERASE"/>
    <property type="match status" value="1"/>
</dbReference>
<evidence type="ECO:0000256" key="17">
    <source>
        <dbReference type="ARBA" id="ARBA00023136"/>
    </source>
</evidence>
<keyword evidence="7" id="KW-0808">Transferase</keyword>
<protein>
    <recommendedName>
        <fullName evidence="21">Protein-UDP acetylgalactosaminyltransferase 7</fullName>
    </recommendedName>
    <alternativeName>
        <fullName evidence="20">UDP-GalNAc:polypeptide N-acetylgalactosaminyltransferase 7</fullName>
    </alternativeName>
</protein>
<evidence type="ECO:0000256" key="4">
    <source>
        <dbReference type="ARBA" id="ARBA00005680"/>
    </source>
</evidence>
<evidence type="ECO:0000259" key="24">
    <source>
        <dbReference type="SMART" id="SM00458"/>
    </source>
</evidence>
<dbReference type="InterPro" id="IPR024079">
    <property type="entry name" value="MetalloPept_cat_dom_sf"/>
</dbReference>
<evidence type="ECO:0000256" key="11">
    <source>
        <dbReference type="ARBA" id="ARBA00022801"/>
    </source>
</evidence>
<evidence type="ECO:0000256" key="12">
    <source>
        <dbReference type="ARBA" id="ARBA00022833"/>
    </source>
</evidence>
<comment type="similarity">
    <text evidence="4">Belongs to the glycosyltransferase 2 family. GalNAc-T subfamily.</text>
</comment>
<evidence type="ECO:0000256" key="7">
    <source>
        <dbReference type="ARBA" id="ARBA00022679"/>
    </source>
</evidence>
<dbReference type="GO" id="GO:0004222">
    <property type="term" value="F:metalloendopeptidase activity"/>
    <property type="evidence" value="ECO:0007669"/>
    <property type="project" value="InterPro"/>
</dbReference>
<keyword evidence="12 22" id="KW-0862">Zinc</keyword>
<dbReference type="PANTHER" id="PTHR11675:SF68">
    <property type="entry name" value="N-ACETYLGALACTOSAMINYLTRANSFERASE 7"/>
    <property type="match status" value="1"/>
</dbReference>
<organism evidence="25 26">
    <name type="scientific">Rotaria magnacalcarata</name>
    <dbReference type="NCBI Taxonomy" id="392030"/>
    <lineage>
        <taxon>Eukaryota</taxon>
        <taxon>Metazoa</taxon>
        <taxon>Spiralia</taxon>
        <taxon>Gnathifera</taxon>
        <taxon>Rotifera</taxon>
        <taxon>Eurotatoria</taxon>
        <taxon>Bdelloidea</taxon>
        <taxon>Philodinida</taxon>
        <taxon>Philodinidae</taxon>
        <taxon>Rotaria</taxon>
    </lineage>
</organism>
<evidence type="ECO:0000256" key="2">
    <source>
        <dbReference type="ARBA" id="ARBA00004323"/>
    </source>
</evidence>
<dbReference type="SUPFAM" id="SSF53448">
    <property type="entry name" value="Nucleotide-diphospho-sugar transferases"/>
    <property type="match status" value="1"/>
</dbReference>
<dbReference type="GO" id="GO:0006508">
    <property type="term" value="P:proteolysis"/>
    <property type="evidence" value="ECO:0007669"/>
    <property type="project" value="UniProtKB-KW"/>
</dbReference>
<evidence type="ECO:0000256" key="20">
    <source>
        <dbReference type="ARBA" id="ARBA00044237"/>
    </source>
</evidence>
<evidence type="ECO:0000256" key="23">
    <source>
        <dbReference type="SAM" id="MobiDB-lite"/>
    </source>
</evidence>
<evidence type="ECO:0000256" key="5">
    <source>
        <dbReference type="ARBA" id="ARBA00022670"/>
    </source>
</evidence>
<dbReference type="Gene3D" id="3.40.390.10">
    <property type="entry name" value="Collagenase (Catalytic Domain)"/>
    <property type="match status" value="1"/>
</dbReference>
<dbReference type="GO" id="GO:0030246">
    <property type="term" value="F:carbohydrate binding"/>
    <property type="evidence" value="ECO:0007669"/>
    <property type="project" value="UniProtKB-KW"/>
</dbReference>
<evidence type="ECO:0000256" key="18">
    <source>
        <dbReference type="ARBA" id="ARBA00023157"/>
    </source>
</evidence>
<name>A0A815TKW9_9BILA</name>
<keyword evidence="15" id="KW-0333">Golgi apparatus</keyword>
<dbReference type="InterPro" id="IPR001173">
    <property type="entry name" value="Glyco_trans_2-like"/>
</dbReference>
<comment type="pathway">
    <text evidence="3">Protein modification; protein glycosylation.</text>
</comment>
<evidence type="ECO:0000313" key="26">
    <source>
        <dbReference type="Proteomes" id="UP000663855"/>
    </source>
</evidence>
<keyword evidence="9 22" id="KW-0479">Metal-binding</keyword>
<dbReference type="InterPro" id="IPR045885">
    <property type="entry name" value="GalNAc-T"/>
</dbReference>
<dbReference type="InterPro" id="IPR024077">
    <property type="entry name" value="Neurolysin/TOP_dom2"/>
</dbReference>
<evidence type="ECO:0000256" key="9">
    <source>
        <dbReference type="ARBA" id="ARBA00022723"/>
    </source>
</evidence>
<dbReference type="InterPro" id="IPR029044">
    <property type="entry name" value="Nucleotide-diphossugar_trans"/>
</dbReference>
<keyword evidence="14" id="KW-1133">Transmembrane helix</keyword>
<dbReference type="CDD" id="cd02510">
    <property type="entry name" value="pp-GalNAc-T"/>
    <property type="match status" value="1"/>
</dbReference>
<dbReference type="Pfam" id="PF00535">
    <property type="entry name" value="Glycos_transf_2"/>
    <property type="match status" value="1"/>
</dbReference>
<evidence type="ECO:0000256" key="21">
    <source>
        <dbReference type="ARBA" id="ARBA00044259"/>
    </source>
</evidence>
<reference evidence="25" key="1">
    <citation type="submission" date="2021-02" db="EMBL/GenBank/DDBJ databases">
        <authorList>
            <person name="Nowell W R."/>
        </authorList>
    </citation>
    <scope>NUCLEOTIDE SEQUENCE</scope>
</reference>
<comment type="subcellular location">
    <subcellularLocation>
        <location evidence="2">Golgi apparatus membrane</location>
        <topology evidence="2">Single-pass type II membrane protein</topology>
    </subcellularLocation>
</comment>
<dbReference type="InterPro" id="IPR035992">
    <property type="entry name" value="Ricin_B-like_lectins"/>
</dbReference>
<gene>
    <name evidence="25" type="ORF">CJN711_LOCUS27432</name>
</gene>
<comment type="cofactor">
    <cofactor evidence="1">
        <name>Mn(2+)</name>
        <dbReference type="ChEBI" id="CHEBI:29035"/>
    </cofactor>
</comment>
<evidence type="ECO:0000256" key="15">
    <source>
        <dbReference type="ARBA" id="ARBA00023034"/>
    </source>
</evidence>
<accession>A0A815TKW9</accession>
<dbReference type="SUPFAM" id="SSF50370">
    <property type="entry name" value="Ricin B-like lectins"/>
    <property type="match status" value="1"/>
</dbReference>
<dbReference type="InterPro" id="IPR000772">
    <property type="entry name" value="Ricin_B_lectin"/>
</dbReference>
<keyword evidence="17" id="KW-0472">Membrane</keyword>
<evidence type="ECO:0000256" key="14">
    <source>
        <dbReference type="ARBA" id="ARBA00022989"/>
    </source>
</evidence>
<evidence type="ECO:0000256" key="13">
    <source>
        <dbReference type="ARBA" id="ARBA00022968"/>
    </source>
</evidence>
<evidence type="ECO:0000256" key="1">
    <source>
        <dbReference type="ARBA" id="ARBA00001936"/>
    </source>
</evidence>
<dbReference type="SUPFAM" id="SSF55486">
    <property type="entry name" value="Metalloproteases ('zincins'), catalytic domain"/>
    <property type="match status" value="1"/>
</dbReference>
<comment type="similarity">
    <text evidence="22">Belongs to the peptidase M3 family.</text>
</comment>
<evidence type="ECO:0000256" key="16">
    <source>
        <dbReference type="ARBA" id="ARBA00023049"/>
    </source>
</evidence>
<evidence type="ECO:0000256" key="10">
    <source>
        <dbReference type="ARBA" id="ARBA00022734"/>
    </source>
</evidence>
<keyword evidence="6" id="KW-0328">Glycosyltransferase</keyword>
<keyword evidence="8" id="KW-0812">Transmembrane</keyword>
<evidence type="ECO:0000256" key="3">
    <source>
        <dbReference type="ARBA" id="ARBA00004922"/>
    </source>
</evidence>
<keyword evidence="16 22" id="KW-0482">Metalloprotease</keyword>
<keyword evidence="19" id="KW-0464">Manganese</keyword>
<dbReference type="Gene3D" id="2.80.10.50">
    <property type="match status" value="1"/>
</dbReference>
<evidence type="ECO:0000256" key="6">
    <source>
        <dbReference type="ARBA" id="ARBA00022676"/>
    </source>
</evidence>
<comment type="cofactor">
    <cofactor evidence="22">
        <name>Zn(2+)</name>
        <dbReference type="ChEBI" id="CHEBI:29105"/>
    </cofactor>
    <text evidence="22">Binds 1 zinc ion.</text>
</comment>
<evidence type="ECO:0000256" key="22">
    <source>
        <dbReference type="RuleBase" id="RU003435"/>
    </source>
</evidence>
<dbReference type="EMBL" id="CAJNOV010012981">
    <property type="protein sequence ID" value="CAF1504376.1"/>
    <property type="molecule type" value="Genomic_DNA"/>
</dbReference>
<dbReference type="Proteomes" id="UP000663855">
    <property type="component" value="Unassembled WGS sequence"/>
</dbReference>
<dbReference type="GO" id="GO:0046872">
    <property type="term" value="F:metal ion binding"/>
    <property type="evidence" value="ECO:0007669"/>
    <property type="project" value="UniProtKB-UniRule"/>
</dbReference>
<dbReference type="Gene3D" id="3.90.550.10">
    <property type="entry name" value="Spore Coat Polysaccharide Biosynthesis Protein SpsA, Chain A"/>
    <property type="match status" value="1"/>
</dbReference>
<proteinExistence type="inferred from homology"/>
<evidence type="ECO:0000313" key="25">
    <source>
        <dbReference type="EMBL" id="CAF1504376.1"/>
    </source>
</evidence>
<keyword evidence="5 22" id="KW-0645">Protease</keyword>
<dbReference type="GO" id="GO:0004653">
    <property type="term" value="F:polypeptide N-acetylgalactosaminyltransferase activity"/>
    <property type="evidence" value="ECO:0007669"/>
    <property type="project" value="TreeGrafter"/>
</dbReference>
<dbReference type="SMART" id="SM00458">
    <property type="entry name" value="RICIN"/>
    <property type="match status" value="1"/>
</dbReference>
<keyword evidence="10" id="KW-0430">Lectin</keyword>
<evidence type="ECO:0000256" key="19">
    <source>
        <dbReference type="ARBA" id="ARBA00023211"/>
    </source>
</evidence>
<dbReference type="Gene3D" id="1.10.1370.10">
    <property type="entry name" value="Neurolysin, domain 3"/>
    <property type="match status" value="1"/>
</dbReference>
<dbReference type="PROSITE" id="PS50231">
    <property type="entry name" value="RICIN_B_LECTIN"/>
    <property type="match status" value="1"/>
</dbReference>
<feature type="region of interest" description="Disordered" evidence="23">
    <location>
        <begin position="52"/>
        <end position="72"/>
    </location>
</feature>
<keyword evidence="18" id="KW-1015">Disulfide bond</keyword>
<comment type="caution">
    <text evidence="25">The sequence shown here is derived from an EMBL/GenBank/DDBJ whole genome shotgun (WGS) entry which is preliminary data.</text>
</comment>
<dbReference type="FunFam" id="3.90.550.10:FF:000021">
    <property type="entry name" value="Polypeptide N-acetylgalactosaminyltransferase"/>
    <property type="match status" value="1"/>
</dbReference>
<keyword evidence="13" id="KW-0735">Signal-anchor</keyword>
<dbReference type="Pfam" id="PF01432">
    <property type="entry name" value="Peptidase_M3"/>
    <property type="match status" value="1"/>
</dbReference>
<sequence length="1343" mass="156203">MLKGRLWRLLICFFLLYLIALLFFLRYFNSDENETTTVSQKRHARVIVDDNQEQNNNHHHVAERQAENNKPSNIELENKQNSRSSLEPVMQYGVLGNYEMKSIGKPSGPGENGEGVQLNGEDVKRGEESVAEYGFNEVASEKISLDRRARDTRPQECKYWNYPSVDKLPTASVVLVFYDEGWSTLVRTFHSVINTSPKELLKDIVLVDDYSDQEHITVRLPEYIKKWNGLIKYVRTKERVGLIEARVVGARVAEGDVIVILDAHCECVTNWLPPLLTRIALNPKTLAVPIVDGIEWNTLRHNTAYGGTLFRGIWEWGFLYKETQLPQRERSQMKYQTEPYKSPTHAGGLLAIDKKWFFELGGYDPNIKIWGGEQYELSFKVWMCGGQLEWVTCSHVGHIYRGPRRRSMHPRGGNIHQSHINHLRVAEIWMDEYKEYYLRRQPNQAHLEIGDTSEYKALRKRLNCSSFKWFMDNVAYEMAEKYPLPPANNVWGEMRNDQYQQWCADTLDNQFGRPVGISGCHHQGGNQLFRINVEGEWSSGEHCFISEGKSIVARHCVQMGQWVPKGEWTYDNNTRQIRSTKVYKCVATDEKTLFLDNCDEKSLTQKWTWKETYVVKMLQLLAKRACITNRQTFNFSKSIVRNSYYLVIPELPPTVEGSDAVFHSESFPSFEHASSQAVVSGGLRLCSQIDTAIQQHIEKLAHESSKPTFESIFHPIEDYNIPFETGYYTIRQLALVRQRAFAKLFSRFDSHFSAHREFRFQDPVLFNLIRSLTADGNSTKLKDWQQTLINTYIYYGKLNGCHLKNEELDQMQMINGKLNQYQYSFAQKVLYANKTFSHLELDPFAFDDVPYHIKQQFAVDKAKPDSGPWKIDLSDRTFHTIMSYCGNRPLRKLMFESYYGRASPTVDRLNRNVENIVEIVRRRKTIAKYLGYSSFADIILPSKMARTKETVQDFIETIRSKLKPIHDENIRQLTSYAQEKAKKSKEYEQLQSWDIAYWRQRQCQDLYSSLKIDSLHISRHFSYDHVLQGLFNFVEFLLGVKFQPENNFDEQNKWHNDVQVYKCTENGATIGHLLIDAFARPNQKSEVCVGLAGRDLCQRHNILPVAYLNMSLPRIEGTPTLMNLSQLKEMFFAFGRVLQVLLTRSQNHELSGIRNVETDALDIVPNFFLQWLRDPSILSYISQNIETKQVLDASTYNRALNQIDQHMIAHDVLRQLYLSAFDLELHSNATNYYDAMTKLWSLFTSVPLHNRDFHPCSFEQIFSEQLASAYYSHKWSEMIACDLFNAFKEVGINDKDKIGALGKRFRETILARGGTIGMQELFREFRSRDPSYEHYVQQLTTQF</sequence>
<keyword evidence="11 22" id="KW-0378">Hydrolase</keyword>
<dbReference type="GO" id="GO:0000139">
    <property type="term" value="C:Golgi membrane"/>
    <property type="evidence" value="ECO:0007669"/>
    <property type="project" value="UniProtKB-SubCell"/>
</dbReference>
<evidence type="ECO:0000256" key="8">
    <source>
        <dbReference type="ARBA" id="ARBA00022692"/>
    </source>
</evidence>
<dbReference type="InterPro" id="IPR001567">
    <property type="entry name" value="Pept_M3A_M3B_dom"/>
</dbReference>